<dbReference type="InterPro" id="IPR016188">
    <property type="entry name" value="PurM-like_N"/>
</dbReference>
<dbReference type="Pfam" id="PF00586">
    <property type="entry name" value="AIRS"/>
    <property type="match status" value="1"/>
</dbReference>
<evidence type="ECO:0000313" key="4">
    <source>
        <dbReference type="Proteomes" id="UP001432059"/>
    </source>
</evidence>
<dbReference type="PANTHER" id="PTHR30270:SF0">
    <property type="entry name" value="THIAMINE-MONOPHOSPHATE KINASE"/>
    <property type="match status" value="1"/>
</dbReference>
<sequence>MGYKAVIVNLSDLAAMNALPTQILVSLAVSNRFPVEALEEIYSGIRLACERYKVDLVGGDTTSSTSGLVMSITAIGMEKTEAIVSRKGAKPNDLLVVTGDLGGAYLGLQILEREHAVYLANPNMQPEMEGYDYILNAN</sequence>
<keyword evidence="4" id="KW-1185">Reference proteome</keyword>
<dbReference type="SUPFAM" id="SSF56042">
    <property type="entry name" value="PurM C-terminal domain-like"/>
    <property type="match status" value="1"/>
</dbReference>
<dbReference type="SUPFAM" id="SSF55326">
    <property type="entry name" value="PurM N-terminal domain-like"/>
    <property type="match status" value="1"/>
</dbReference>
<organism evidence="3 4">
    <name type="scientific">Bergeyella porcorum</name>
    <dbReference type="NCBI Taxonomy" id="1735111"/>
    <lineage>
        <taxon>Bacteria</taxon>
        <taxon>Pseudomonadati</taxon>
        <taxon>Bacteroidota</taxon>
        <taxon>Flavobacteriia</taxon>
        <taxon>Flavobacteriales</taxon>
        <taxon>Weeksellaceae</taxon>
        <taxon>Bergeyella</taxon>
    </lineage>
</organism>
<dbReference type="Gene3D" id="3.30.1330.10">
    <property type="entry name" value="PurM-like, N-terminal domain"/>
    <property type="match status" value="1"/>
</dbReference>
<dbReference type="CDD" id="cd02194">
    <property type="entry name" value="ThiL"/>
    <property type="match status" value="1"/>
</dbReference>
<gene>
    <name evidence="3" type="ORF">BPO_1293</name>
</gene>
<dbReference type="PANTHER" id="PTHR30270">
    <property type="entry name" value="THIAMINE-MONOPHOSPHATE KINASE"/>
    <property type="match status" value="1"/>
</dbReference>
<accession>A0AAU0F2I0</accession>
<dbReference type="InterPro" id="IPR036921">
    <property type="entry name" value="PurM-like_N_sf"/>
</dbReference>
<dbReference type="EMBL" id="CP136426">
    <property type="protein sequence ID" value="WOC51940.1"/>
    <property type="molecule type" value="Genomic_DNA"/>
</dbReference>
<evidence type="ECO:0000313" key="3">
    <source>
        <dbReference type="EMBL" id="WOC51940.1"/>
    </source>
</evidence>
<dbReference type="InterPro" id="IPR006283">
    <property type="entry name" value="ThiL-like"/>
</dbReference>
<dbReference type="AlphaFoldDB" id="A0AAU0F2I0"/>
<dbReference type="Gene3D" id="3.90.650.10">
    <property type="entry name" value="PurM-like C-terminal domain"/>
    <property type="match status" value="1"/>
</dbReference>
<protein>
    <recommendedName>
        <fullName evidence="2">PurM-like N-terminal domain-containing protein</fullName>
    </recommendedName>
</protein>
<proteinExistence type="predicted"/>
<name>A0AAU0F2I0_9FLAO</name>
<evidence type="ECO:0000259" key="2">
    <source>
        <dbReference type="Pfam" id="PF00586"/>
    </source>
</evidence>
<evidence type="ECO:0000256" key="1">
    <source>
        <dbReference type="ARBA" id="ARBA00022977"/>
    </source>
</evidence>
<dbReference type="KEGG" id="bpor:BPO_1293"/>
<dbReference type="GO" id="GO:0009030">
    <property type="term" value="F:thiamine-phosphate kinase activity"/>
    <property type="evidence" value="ECO:0007669"/>
    <property type="project" value="InterPro"/>
</dbReference>
<feature type="domain" description="PurM-like N-terminal" evidence="2">
    <location>
        <begin position="1"/>
        <end position="77"/>
    </location>
</feature>
<keyword evidence="1" id="KW-0784">Thiamine biosynthesis</keyword>
<dbReference type="InterPro" id="IPR036676">
    <property type="entry name" value="PurM-like_C_sf"/>
</dbReference>
<dbReference type="GO" id="GO:0009228">
    <property type="term" value="P:thiamine biosynthetic process"/>
    <property type="evidence" value="ECO:0007669"/>
    <property type="project" value="UniProtKB-KW"/>
</dbReference>
<reference evidence="3" key="1">
    <citation type="submission" date="2023-10" db="EMBL/GenBank/DDBJ databases">
        <title>Characterization and whole genome sequencing of a novel strain of Bergeyella porcorum QD2021 isolated from pig.</title>
        <authorList>
            <person name="Liu G."/>
            <person name="Chen C."/>
            <person name="Han X."/>
        </authorList>
    </citation>
    <scope>NUCLEOTIDE SEQUENCE</scope>
    <source>
        <strain evidence="3">QD2021</strain>
    </source>
</reference>
<dbReference type="Proteomes" id="UP001432059">
    <property type="component" value="Chromosome"/>
</dbReference>